<dbReference type="Proteomes" id="UP000214646">
    <property type="component" value="Unassembled WGS sequence"/>
</dbReference>
<protein>
    <submittedName>
        <fullName evidence="1">Uncharacterized protein</fullName>
    </submittedName>
</protein>
<dbReference type="EMBL" id="NIDE01000005">
    <property type="protein sequence ID" value="OWK42140.1"/>
    <property type="molecule type" value="Genomic_DNA"/>
</dbReference>
<comment type="caution">
    <text evidence="1">The sequence shown here is derived from an EMBL/GenBank/DDBJ whole genome shotgun (WGS) entry which is preliminary data.</text>
</comment>
<keyword evidence="2" id="KW-1185">Reference proteome</keyword>
<gene>
    <name evidence="1" type="ORF">FRUB_04218</name>
</gene>
<proteinExistence type="predicted"/>
<reference evidence="2" key="1">
    <citation type="submission" date="2017-06" db="EMBL/GenBank/DDBJ databases">
        <title>Genome analysis of Fimbriiglobus ruber SP5, the first member of the order Planctomycetales with confirmed chitinolytic capability.</title>
        <authorList>
            <person name="Ravin N.V."/>
            <person name="Rakitin A.L."/>
            <person name="Ivanova A.A."/>
            <person name="Beletsky A.V."/>
            <person name="Kulichevskaya I.S."/>
            <person name="Mardanov A.V."/>
            <person name="Dedysh S.N."/>
        </authorList>
    </citation>
    <scope>NUCLEOTIDE SEQUENCE [LARGE SCALE GENOMIC DNA]</scope>
    <source>
        <strain evidence="2">SP5</strain>
    </source>
</reference>
<organism evidence="1 2">
    <name type="scientific">Fimbriiglobus ruber</name>
    <dbReference type="NCBI Taxonomy" id="1908690"/>
    <lineage>
        <taxon>Bacteria</taxon>
        <taxon>Pseudomonadati</taxon>
        <taxon>Planctomycetota</taxon>
        <taxon>Planctomycetia</taxon>
        <taxon>Gemmatales</taxon>
        <taxon>Gemmataceae</taxon>
        <taxon>Fimbriiglobus</taxon>
    </lineage>
</organism>
<name>A0A225DKX9_9BACT</name>
<accession>A0A225DKX9</accession>
<evidence type="ECO:0000313" key="2">
    <source>
        <dbReference type="Proteomes" id="UP000214646"/>
    </source>
</evidence>
<dbReference type="AlphaFoldDB" id="A0A225DKX9"/>
<evidence type="ECO:0000313" key="1">
    <source>
        <dbReference type="EMBL" id="OWK42140.1"/>
    </source>
</evidence>
<sequence>MCAICIRHQCVRIFHAEVISRPWLMSVAPKSGFSPAATCGDPYARFACPSTPPQHPNIAIPASVMQPIPAIVIAVAAERVACDGTHAEHGPEASHKSHISHRSQTHCATLTI</sequence>